<evidence type="ECO:0000313" key="2">
    <source>
        <dbReference type="Proteomes" id="UP000789901"/>
    </source>
</evidence>
<comment type="caution">
    <text evidence="1">The sequence shown here is derived from an EMBL/GenBank/DDBJ whole genome shotgun (WGS) entry which is preliminary data.</text>
</comment>
<name>A0ABN7USY6_GIGMA</name>
<organism evidence="1 2">
    <name type="scientific">Gigaspora margarita</name>
    <dbReference type="NCBI Taxonomy" id="4874"/>
    <lineage>
        <taxon>Eukaryota</taxon>
        <taxon>Fungi</taxon>
        <taxon>Fungi incertae sedis</taxon>
        <taxon>Mucoromycota</taxon>
        <taxon>Glomeromycotina</taxon>
        <taxon>Glomeromycetes</taxon>
        <taxon>Diversisporales</taxon>
        <taxon>Gigasporaceae</taxon>
        <taxon>Gigaspora</taxon>
    </lineage>
</organism>
<accession>A0ABN7USY6</accession>
<dbReference type="EMBL" id="CAJVQB010005740">
    <property type="protein sequence ID" value="CAG8669029.1"/>
    <property type="molecule type" value="Genomic_DNA"/>
</dbReference>
<reference evidence="1 2" key="1">
    <citation type="submission" date="2021-06" db="EMBL/GenBank/DDBJ databases">
        <authorList>
            <person name="Kallberg Y."/>
            <person name="Tangrot J."/>
            <person name="Rosling A."/>
        </authorList>
    </citation>
    <scope>NUCLEOTIDE SEQUENCE [LARGE SCALE GENOMIC DNA]</scope>
    <source>
        <strain evidence="1 2">120-4 pot B 10/14</strain>
    </source>
</reference>
<sequence>MLMKQTINEVKEAVIYIVDSYDKTSSISRTKHSSEQISLDEFLESTALPEKHQFFIEFLKQLRPAYTLPRKDQNETKNINLDEYDLDDDEGTVWENLNLLEIIDLGNNNFEDTDDKKT</sequence>
<gene>
    <name evidence="1" type="ORF">GMARGA_LOCUS10313</name>
</gene>
<evidence type="ECO:0000313" key="1">
    <source>
        <dbReference type="EMBL" id="CAG8669029.1"/>
    </source>
</evidence>
<keyword evidence="2" id="KW-1185">Reference proteome</keyword>
<dbReference type="Proteomes" id="UP000789901">
    <property type="component" value="Unassembled WGS sequence"/>
</dbReference>
<proteinExistence type="predicted"/>
<protein>
    <submittedName>
        <fullName evidence="1">20733_t:CDS:1</fullName>
    </submittedName>
</protein>